<proteinExistence type="predicted"/>
<keyword evidence="3" id="KW-1185">Reference proteome</keyword>
<feature type="transmembrane region" description="Helical" evidence="1">
    <location>
        <begin position="62"/>
        <end position="83"/>
    </location>
</feature>
<sequence>MLRSEWTKLRSIRSTPLTLAAAFAVAVLGGLFSATGRAKDYPSWSAVDKAAFDPVNLSFDGLAFAQLAFGVIGVLAISSEYTTGQIRTTFAVTPRRRRVLLGKALVLGAVALVFGEVLSLVTFVVAQLGLRSIHLDVSLSDHAALRAVAGAGVYLTALTLLGLGLGAIIRHTAGAVSAIFGLVFVAPLVAANLKGWIAWPSNWNLWSAGNALIATRPPTDGAPSPTTGLLICVLYALVPLVLALLLINRRDA</sequence>
<feature type="transmembrane region" description="Helical" evidence="1">
    <location>
        <begin position="176"/>
        <end position="197"/>
    </location>
</feature>
<dbReference type="EMBL" id="SOCE01000002">
    <property type="protein sequence ID" value="TDU84460.1"/>
    <property type="molecule type" value="Genomic_DNA"/>
</dbReference>
<feature type="transmembrane region" description="Helical" evidence="1">
    <location>
        <begin position="227"/>
        <end position="247"/>
    </location>
</feature>
<reference evidence="2 3" key="1">
    <citation type="submission" date="2019-03" db="EMBL/GenBank/DDBJ databases">
        <title>Genomic Encyclopedia of Type Strains, Phase III (KMG-III): the genomes of soil and plant-associated and newly described type strains.</title>
        <authorList>
            <person name="Whitman W."/>
        </authorList>
    </citation>
    <scope>NUCLEOTIDE SEQUENCE [LARGE SCALE GENOMIC DNA]</scope>
    <source>
        <strain evidence="2 3">VKM Ac-2575</strain>
    </source>
</reference>
<evidence type="ECO:0000256" key="1">
    <source>
        <dbReference type="SAM" id="Phobius"/>
    </source>
</evidence>
<name>A0A4R7SYI7_9ACTN</name>
<evidence type="ECO:0000313" key="2">
    <source>
        <dbReference type="EMBL" id="TDU84460.1"/>
    </source>
</evidence>
<dbReference type="RefSeq" id="WP_133984273.1">
    <property type="nucleotide sequence ID" value="NZ_SOCE01000002.1"/>
</dbReference>
<keyword evidence="1" id="KW-0812">Transmembrane</keyword>
<dbReference type="AlphaFoldDB" id="A0A4R7SYI7"/>
<feature type="transmembrane region" description="Helical" evidence="1">
    <location>
        <begin position="148"/>
        <end position="169"/>
    </location>
</feature>
<keyword evidence="1" id="KW-0472">Membrane</keyword>
<feature type="transmembrane region" description="Helical" evidence="1">
    <location>
        <begin position="104"/>
        <end position="128"/>
    </location>
</feature>
<dbReference type="Pfam" id="PF12730">
    <property type="entry name" value="ABC2_membrane_4"/>
    <property type="match status" value="1"/>
</dbReference>
<dbReference type="PANTHER" id="PTHR37305">
    <property type="entry name" value="INTEGRAL MEMBRANE PROTEIN-RELATED"/>
    <property type="match status" value="1"/>
</dbReference>
<evidence type="ECO:0000313" key="3">
    <source>
        <dbReference type="Proteomes" id="UP000295151"/>
    </source>
</evidence>
<gene>
    <name evidence="2" type="ORF">EV138_6931</name>
</gene>
<accession>A0A4R7SYI7</accession>
<organism evidence="2 3">
    <name type="scientific">Kribbella voronezhensis</name>
    <dbReference type="NCBI Taxonomy" id="2512212"/>
    <lineage>
        <taxon>Bacteria</taxon>
        <taxon>Bacillati</taxon>
        <taxon>Actinomycetota</taxon>
        <taxon>Actinomycetes</taxon>
        <taxon>Propionibacteriales</taxon>
        <taxon>Kribbellaceae</taxon>
        <taxon>Kribbella</taxon>
    </lineage>
</organism>
<protein>
    <submittedName>
        <fullName evidence="2">ABC-2 family transporter</fullName>
    </submittedName>
</protein>
<dbReference type="PANTHER" id="PTHR37305:SF1">
    <property type="entry name" value="MEMBRANE PROTEIN"/>
    <property type="match status" value="1"/>
</dbReference>
<keyword evidence="1" id="KW-1133">Transmembrane helix</keyword>
<comment type="caution">
    <text evidence="2">The sequence shown here is derived from an EMBL/GenBank/DDBJ whole genome shotgun (WGS) entry which is preliminary data.</text>
</comment>
<dbReference type="Proteomes" id="UP000295151">
    <property type="component" value="Unassembled WGS sequence"/>
</dbReference>
<dbReference type="OrthoDB" id="5188656at2"/>